<feature type="domain" description="Calponin-homology (CH)" evidence="5">
    <location>
        <begin position="2418"/>
        <end position="2524"/>
    </location>
</feature>
<feature type="compositionally biased region" description="Basic and acidic residues" evidence="4">
    <location>
        <begin position="1721"/>
        <end position="1732"/>
    </location>
</feature>
<feature type="compositionally biased region" description="Basic and acidic residues" evidence="4">
    <location>
        <begin position="707"/>
        <end position="767"/>
    </location>
</feature>
<feature type="region of interest" description="Disordered" evidence="4">
    <location>
        <begin position="2330"/>
        <end position="2378"/>
    </location>
</feature>
<dbReference type="InterPro" id="IPR050540">
    <property type="entry name" value="F-actin_Monoox_Mical"/>
</dbReference>
<organism evidence="6 7">
    <name type="scientific">Cinara cedri</name>
    <dbReference type="NCBI Taxonomy" id="506608"/>
    <lineage>
        <taxon>Eukaryota</taxon>
        <taxon>Metazoa</taxon>
        <taxon>Ecdysozoa</taxon>
        <taxon>Arthropoda</taxon>
        <taxon>Hexapoda</taxon>
        <taxon>Insecta</taxon>
        <taxon>Pterygota</taxon>
        <taxon>Neoptera</taxon>
        <taxon>Paraneoptera</taxon>
        <taxon>Hemiptera</taxon>
        <taxon>Sternorrhyncha</taxon>
        <taxon>Aphidomorpha</taxon>
        <taxon>Aphidoidea</taxon>
        <taxon>Aphididae</taxon>
        <taxon>Lachninae</taxon>
        <taxon>Cinara</taxon>
    </lineage>
</organism>
<feature type="compositionally biased region" description="Low complexity" evidence="4">
    <location>
        <begin position="2330"/>
        <end position="2354"/>
    </location>
</feature>
<feature type="compositionally biased region" description="Basic and acidic residues" evidence="4">
    <location>
        <begin position="1906"/>
        <end position="1918"/>
    </location>
</feature>
<feature type="compositionally biased region" description="Polar residues" evidence="4">
    <location>
        <begin position="99"/>
        <end position="111"/>
    </location>
</feature>
<feature type="compositionally biased region" description="Polar residues" evidence="4">
    <location>
        <begin position="1406"/>
        <end position="1427"/>
    </location>
</feature>
<dbReference type="SUPFAM" id="SSF47576">
    <property type="entry name" value="Calponin-homology domain, CH-domain"/>
    <property type="match status" value="1"/>
</dbReference>
<feature type="region of interest" description="Disordered" evidence="4">
    <location>
        <begin position="1577"/>
        <end position="1753"/>
    </location>
</feature>
<feature type="compositionally biased region" description="Acidic residues" evidence="4">
    <location>
        <begin position="1023"/>
        <end position="1038"/>
    </location>
</feature>
<feature type="region of interest" description="Disordered" evidence="4">
    <location>
        <begin position="2070"/>
        <end position="2123"/>
    </location>
</feature>
<feature type="compositionally biased region" description="Acidic residues" evidence="4">
    <location>
        <begin position="1060"/>
        <end position="1069"/>
    </location>
</feature>
<feature type="compositionally biased region" description="Low complexity" evidence="4">
    <location>
        <begin position="1733"/>
        <end position="1753"/>
    </location>
</feature>
<dbReference type="PANTHER" id="PTHR23167">
    <property type="entry name" value="CALPONIN HOMOLOGY DOMAIN-CONTAINING PROTEIN DDB_G0272472-RELATED"/>
    <property type="match status" value="1"/>
</dbReference>
<proteinExistence type="inferred from homology"/>
<feature type="region of interest" description="Disordered" evidence="4">
    <location>
        <begin position="1296"/>
        <end position="1337"/>
    </location>
</feature>
<name>A0A5E4MIU2_9HEMI</name>
<evidence type="ECO:0000256" key="2">
    <source>
        <dbReference type="ARBA" id="ARBA00023054"/>
    </source>
</evidence>
<feature type="compositionally biased region" description="Low complexity" evidence="4">
    <location>
        <begin position="1050"/>
        <end position="1059"/>
    </location>
</feature>
<feature type="region of interest" description="Disordered" evidence="4">
    <location>
        <begin position="1906"/>
        <end position="1925"/>
    </location>
</feature>
<feature type="region of interest" description="Disordered" evidence="4">
    <location>
        <begin position="1405"/>
        <end position="1509"/>
    </location>
</feature>
<dbReference type="FunFam" id="1.10.418.10:FF:000009">
    <property type="entry name" value="smoothelin isoform X2"/>
    <property type="match status" value="1"/>
</dbReference>
<feature type="region of interest" description="Disordered" evidence="4">
    <location>
        <begin position="484"/>
        <end position="514"/>
    </location>
</feature>
<feature type="compositionally biased region" description="Polar residues" evidence="4">
    <location>
        <begin position="1634"/>
        <end position="1656"/>
    </location>
</feature>
<evidence type="ECO:0000256" key="1">
    <source>
        <dbReference type="ARBA" id="ARBA00022553"/>
    </source>
</evidence>
<feature type="compositionally biased region" description="Basic and acidic residues" evidence="4">
    <location>
        <begin position="1318"/>
        <end position="1331"/>
    </location>
</feature>
<feature type="compositionally biased region" description="Basic and acidic residues" evidence="4">
    <location>
        <begin position="2070"/>
        <end position="2113"/>
    </location>
</feature>
<feature type="compositionally biased region" description="Polar residues" evidence="4">
    <location>
        <begin position="1438"/>
        <end position="1448"/>
    </location>
</feature>
<evidence type="ECO:0000256" key="3">
    <source>
        <dbReference type="ARBA" id="ARBA00061655"/>
    </source>
</evidence>
<protein>
    <submittedName>
        <fullName evidence="6">Smoothelin,Calponin homology domain</fullName>
    </submittedName>
</protein>
<dbReference type="InterPro" id="IPR036872">
    <property type="entry name" value="CH_dom_sf"/>
</dbReference>
<gene>
    <name evidence="6" type="ORF">CINCED_3A001922</name>
</gene>
<feature type="compositionally biased region" description="Low complexity" evidence="4">
    <location>
        <begin position="1107"/>
        <end position="1118"/>
    </location>
</feature>
<feature type="compositionally biased region" description="Polar residues" evidence="4">
    <location>
        <begin position="974"/>
        <end position="1002"/>
    </location>
</feature>
<feature type="compositionally biased region" description="Basic and acidic residues" evidence="4">
    <location>
        <begin position="1296"/>
        <end position="1308"/>
    </location>
</feature>
<dbReference type="OrthoDB" id="10017054at2759"/>
<reference evidence="6 7" key="1">
    <citation type="submission" date="2019-08" db="EMBL/GenBank/DDBJ databases">
        <authorList>
            <person name="Alioto T."/>
            <person name="Alioto T."/>
            <person name="Gomez Garrido J."/>
        </authorList>
    </citation>
    <scope>NUCLEOTIDE SEQUENCE [LARGE SCALE GENOMIC DNA]</scope>
</reference>
<dbReference type="Proteomes" id="UP000325440">
    <property type="component" value="Unassembled WGS sequence"/>
</dbReference>
<dbReference type="PROSITE" id="PS50021">
    <property type="entry name" value="CH"/>
    <property type="match status" value="1"/>
</dbReference>
<feature type="region of interest" description="Disordered" evidence="4">
    <location>
        <begin position="1014"/>
        <end position="1073"/>
    </location>
</feature>
<feature type="compositionally biased region" description="Polar residues" evidence="4">
    <location>
        <begin position="373"/>
        <end position="383"/>
    </location>
</feature>
<feature type="compositionally biased region" description="Basic and acidic residues" evidence="4">
    <location>
        <begin position="385"/>
        <end position="410"/>
    </location>
</feature>
<sequence>MATELGSDIALIQDEDMLRKMWQQTEDFGKKKEIRMRMYKLREQRLKEFYTTGEMIQTETTSKRSSTRTHTESITDQGFMTMKTKEIRDSESPTEDYQRQSNTNTNYYVSSKNDETDSNKGIGQIEQLTGSIKPSNEYTQNSIQTSLSSSASSKWESSQTVISVSEEIEKADVNSSSKLILNEQKINDYQLTYDTSLNKHNDSNIDTNITESITATNVDSIKREGNTHNNRQYVHDRQGDIETYTTNTSNVDSFEPITENIQNKNITCVDTNYSFDVSTNNSENVIVTNNKIINERKNLDSYLPTEQLTDLDTKSNEIMSNVNNLIKKNDDHTEISPKENPEGQYVTTYQHSYQQPRISVDVSPSHEAFARSLRSTPERSSPSPCRERASPERRFKSVSPEKYRAPREKSGSPPKSTKSSSRRKLSSTYTKDSSKKRVNTLTRGEKYDSSDDSDCSGATHGTYDKYKNSDAKRTLFKEENKITSTSKYYQKSPSTSPVRREKSPGYSSEGSVAKEVRKSSINIKKSSHERSPERSAFKPVKNYKITRTQHDSQDDKISNITQEENVSTNSYTSKNSAINVNNCIKVINDEDEVEDYVNKNTVTTTQDIVNNIVHSKNKHIQEKLIIEEQTCKSEEVDNAKLIKESKYDSEINKTSREKLPSKEPTRVNRLNQDEFIENEKLNLVKESTTVKSISTVKPQEKSPVPELKPKEKSPVKSRENSLVKEVKSKEKSPVKEVKPRENSPVKEVKLKEKSPLKEVKPVTKDITKTPVTKSSEKISPISNNKSVTTLKITSSAIPSSVKKTIIEKTPSKKNLMHNNSKENVLHKTVKKDLSKEKVEIKITRNDSKALIHKNSKETITPKIAIKKPSQELLVDKKTTISYRNKVTSSENKPKAQEPIKVIEKKDSKTKLKPSISPQSSQKKLVAIKPNVETKTTTDVKRITENKNVRRIPATSVTRPKTYTTTKLNVYETPSKVSKPNSKTIPTSLTMKSQIRKTTQTNSYKTIQIEETKNVDLQSKDLQDEMPPDNFESDTDLDDSPEKPTYTHINSSKSSTTSSSSEEDEDEKDGDDIKKIKELDNIRIEAEEEYGKKMTNKDALLNVLVQLPPSSRESSPEYSTRFGQPYHSVSDDASLPRYADVVSEPEDVNDCRLYNNRYDIVTDLDEETTVTVADRVSKFLNNVNKQDEVKTTEIVKSPQAVKKAKQIFESIANGQTEETDISDEEYESEVIHIEVHDSPKNTNTQTPILTRKISGAPDYKSRKEFFENRKLNDNSEKATPLTPKKIIRTSSIKDRRASFEVNNDKKIPLQDKTNISKKTTPDTKSRSPDRITESPTKIADTEIFDVKVEESNKSRRLSGSKTIKDRKATFENNDVAEKPVREYKITQRNQSPSSVMNTDRLLEIHTKSTVVTGDTSENVSTKRVTSPNRSKKSPEKPTTIKSINKVSDSTSERVSSKSPDRKVTETLERSTARSPERKLLMDSKVDTSRNRHEQHITTTTKQRTTTTAKTEFGVTSKTASVPKDIPTTIKSATVHTIDDELQIEEIFDLHVLEIMLEKAVGYDRRRRIRAQIRIVKRQLESSKSGKDTTNAITRVSKTVRDGSLAKPQKQNNVTTADKVEFVKTQKTVIKKERSMSPQKSHATPNSNSQFHSPQKATIRSVEESRPTLPQKTVRQTEKARSPSPQKNLTRVEKVRSPPPHKSTPVEKGRSPSPKKVSVVKQQDSRLNKNDKSTRTSTVTSSSSTTVTTTSKVKSEQVSTSLFQEQNVTDLITSSYGVGPTDDNGRPLFGLRALRKTNNNQAIANDSFSNEIDAYTASVSDHTSKPVFGLKALQSENTCTVQESRTVYQEVSEQKGGVDQLITDHKGKPLFGLKALQSIGKNEEPIYEDMPEPPVSPQLKELVLKHEKHAKESSKLDTQPRQKPKAKFRDSFILNSKDEGLYSNFQQNGFTDPNSITLRSIIKKSEDDESNETIVKSKSQSTVFHSKSVMRSDESGNVSVTQDFVKGEVSSVNDQEPSGKLVQGHYTYQSPNDLEAKKGISKVTTVTKVLGQENGPEITDITEEFNSDQIDNKSAKKKNTNDKFESIQKRFSQESFDQDSRRSSKETNGYEKIEGSPHSTPRSSLVRGDSIKALQHKFQQATVSSSLKQNKSAKSESPNTVRQTEVKSVTTKLNSSKTDGSSFLDNNSRVTGVQDVLTRMRNADLVVETGDTSEDIEARALLNKFLGASVILHGMEQGGKSPISNQTTTTSSASLVNQVEKQRAQKSPVTRNNLNEKELDNIWDEKQLQILLESCPDYDQRRKIRARLRQIMAEHKACADVVALANTDDGTAANETNEVTETNSSSSVSGKTGTGSYVKSEVHTKTTTTTSSSNRLTKANSISSSPFAKFQQLERQNSAPNSQSRPCYKFTEPALVRSASTIKDRLLNWVKAQTKEYKNLQITNFSTSWSDGLAFCALIHHFYPEAFDYDKLKPENRRENFEIAFKVAEDEAGIAPLLDVEDMVVMRKPDWKCVFTYVQTFYRRFHNTPQAAKPSF</sequence>
<feature type="region of interest" description="Disordered" evidence="4">
    <location>
        <begin position="691"/>
        <end position="779"/>
    </location>
</feature>
<dbReference type="InterPro" id="IPR022189">
    <property type="entry name" value="SMTN"/>
</dbReference>
<keyword evidence="2" id="KW-0175">Coiled coil</keyword>
<evidence type="ECO:0000259" key="5">
    <source>
        <dbReference type="PROSITE" id="PS50021"/>
    </source>
</evidence>
<keyword evidence="7" id="KW-1185">Reference proteome</keyword>
<dbReference type="SMART" id="SM00033">
    <property type="entry name" value="CH"/>
    <property type="match status" value="1"/>
</dbReference>
<dbReference type="Pfam" id="PF12510">
    <property type="entry name" value="Smoothelin"/>
    <property type="match status" value="2"/>
</dbReference>
<feature type="region of interest" description="Disordered" evidence="4">
    <location>
        <begin position="1107"/>
        <end position="1126"/>
    </location>
</feature>
<evidence type="ECO:0000256" key="4">
    <source>
        <dbReference type="SAM" id="MobiDB-lite"/>
    </source>
</evidence>
<dbReference type="Pfam" id="PF00307">
    <property type="entry name" value="CH"/>
    <property type="match status" value="1"/>
</dbReference>
<feature type="compositionally biased region" description="Polar residues" evidence="4">
    <location>
        <begin position="484"/>
        <end position="497"/>
    </location>
</feature>
<accession>A0A5E4MIU2</accession>
<evidence type="ECO:0000313" key="7">
    <source>
        <dbReference type="Proteomes" id="UP000325440"/>
    </source>
</evidence>
<feature type="region of interest" description="Disordered" evidence="4">
    <location>
        <begin position="973"/>
        <end position="1002"/>
    </location>
</feature>
<feature type="region of interest" description="Disordered" evidence="4">
    <location>
        <begin position="2139"/>
        <end position="2185"/>
    </location>
</feature>
<dbReference type="EMBL" id="CABPRJ010000953">
    <property type="protein sequence ID" value="VVC32140.1"/>
    <property type="molecule type" value="Genomic_DNA"/>
</dbReference>
<comment type="similarity">
    <text evidence="3">Belongs to the smoothelin family.</text>
</comment>
<feature type="region of interest" description="Disordered" evidence="4">
    <location>
        <begin position="362"/>
        <end position="465"/>
    </location>
</feature>
<feature type="compositionally biased region" description="Polar residues" evidence="4">
    <location>
        <begin position="1586"/>
        <end position="1595"/>
    </location>
</feature>
<dbReference type="CDD" id="cd21200">
    <property type="entry name" value="CH_SMTN-like"/>
    <property type="match status" value="1"/>
</dbReference>
<dbReference type="PANTHER" id="PTHR23167:SF88">
    <property type="entry name" value="CALPONIN-HOMOLOGY (CH) DOMAIN-CONTAINING PROTEIN"/>
    <property type="match status" value="1"/>
</dbReference>
<feature type="region of interest" description="Disordered" evidence="4">
    <location>
        <begin position="83"/>
        <end position="121"/>
    </location>
</feature>
<dbReference type="InterPro" id="IPR001715">
    <property type="entry name" value="CH_dom"/>
</dbReference>
<feature type="compositionally biased region" description="Basic and acidic residues" evidence="4">
    <location>
        <begin position="1449"/>
        <end position="1494"/>
    </location>
</feature>
<feature type="compositionally biased region" description="Basic and acidic residues" evidence="4">
    <location>
        <begin position="1616"/>
        <end position="1633"/>
    </location>
</feature>
<feature type="compositionally biased region" description="Low complexity" evidence="4">
    <location>
        <begin position="1496"/>
        <end position="1509"/>
    </location>
</feature>
<keyword evidence="1" id="KW-0597">Phosphoprotein</keyword>
<dbReference type="Gene3D" id="1.10.418.10">
    <property type="entry name" value="Calponin-like domain"/>
    <property type="match status" value="1"/>
</dbReference>
<evidence type="ECO:0000313" key="6">
    <source>
        <dbReference type="EMBL" id="VVC32140.1"/>
    </source>
</evidence>